<evidence type="ECO:0000259" key="1">
    <source>
        <dbReference type="Pfam" id="PF00561"/>
    </source>
</evidence>
<feature type="domain" description="AB hydrolase-1" evidence="1">
    <location>
        <begin position="42"/>
        <end position="358"/>
    </location>
</feature>
<name>A0ABY5Q268_9ACTN</name>
<dbReference type="Gene3D" id="3.40.50.1820">
    <property type="entry name" value="alpha/beta hydrolase"/>
    <property type="match status" value="1"/>
</dbReference>
<protein>
    <submittedName>
        <fullName evidence="2">Alpha/beta fold hydrolase</fullName>
    </submittedName>
</protein>
<keyword evidence="2" id="KW-0378">Hydrolase</keyword>
<organism evidence="2 3">
    <name type="scientific">Streptomyces yangpuensis</name>
    <dbReference type="NCBI Taxonomy" id="1648182"/>
    <lineage>
        <taxon>Bacteria</taxon>
        <taxon>Bacillati</taxon>
        <taxon>Actinomycetota</taxon>
        <taxon>Actinomycetes</taxon>
        <taxon>Kitasatosporales</taxon>
        <taxon>Streptomycetaceae</taxon>
        <taxon>Streptomyces</taxon>
    </lineage>
</organism>
<dbReference type="GO" id="GO:0016787">
    <property type="term" value="F:hydrolase activity"/>
    <property type="evidence" value="ECO:0007669"/>
    <property type="project" value="UniProtKB-KW"/>
</dbReference>
<dbReference type="InterPro" id="IPR000073">
    <property type="entry name" value="AB_hydrolase_1"/>
</dbReference>
<reference evidence="2" key="1">
    <citation type="submission" date="2022-08" db="EMBL/GenBank/DDBJ databases">
        <authorList>
            <person name="Tian L."/>
        </authorList>
    </citation>
    <scope>NUCLEOTIDE SEQUENCE</scope>
    <source>
        <strain evidence="2">CM253</strain>
    </source>
</reference>
<dbReference type="SUPFAM" id="SSF53474">
    <property type="entry name" value="alpha/beta-Hydrolases"/>
    <property type="match status" value="1"/>
</dbReference>
<dbReference type="RefSeq" id="WP_183068416.1">
    <property type="nucleotide sequence ID" value="NZ_CP102514.1"/>
</dbReference>
<gene>
    <name evidence="2" type="ORF">NRK68_26695</name>
</gene>
<accession>A0ABY5Q268</accession>
<dbReference type="Pfam" id="PF00561">
    <property type="entry name" value="Abhydrolase_1"/>
    <property type="match status" value="1"/>
</dbReference>
<proteinExistence type="predicted"/>
<evidence type="ECO:0000313" key="3">
    <source>
        <dbReference type="Proteomes" id="UP001057738"/>
    </source>
</evidence>
<evidence type="ECO:0000313" key="2">
    <source>
        <dbReference type="EMBL" id="UUY50497.1"/>
    </source>
</evidence>
<dbReference type="GeneID" id="95577112"/>
<sequence>MAFQTTSKDHYVDHRSSIPVNDGQIVKLFVRERRPVTGPRKPVLMLHGRSVPAVAGFDPPNKNYSWAEQLARAGYDVFVMELQGSGLSAHPAVMDEPLNVSPVQRPLLSPNPIPPADLPTPDTPAKYPHQLNNSQSDWDEVDTVVEYIRKEIGEPTAKIDLIGWSAAAQQLGPYTIQHADKVKSLFLAAPIFPPNGRASKENTDFGAPVDMPVGTPAAAFGYPMSVTSKNGLAASWARDLKCPDQRENGVLDEVWKAIQDVDALGATWGGPTPGAPTGFVRVRNSYWWGWNSTTVPLHNVLGQTVPVCLVYGEHDSIVNTAPDLGLLYFSVPELYRLIPGKKKLMFRLACAGHQIVWERAATHLHAMSEQWLKNGKVFGEKGGSFYRDEDGVLTSQE</sequence>
<dbReference type="Proteomes" id="UP001057738">
    <property type="component" value="Chromosome"/>
</dbReference>
<dbReference type="InterPro" id="IPR029058">
    <property type="entry name" value="AB_hydrolase_fold"/>
</dbReference>
<dbReference type="EMBL" id="CP102514">
    <property type="protein sequence ID" value="UUY50497.1"/>
    <property type="molecule type" value="Genomic_DNA"/>
</dbReference>
<keyword evidence="3" id="KW-1185">Reference proteome</keyword>